<sequence>MGIAAGVLLIVVVIFFSGYVAGRPSGNWPGEQRGGPIGSYGWMYTCPMMLPGAGMMRPEDMMPGGRMNPGQLSPTTGPPMPPFTQRPS</sequence>
<evidence type="ECO:0000313" key="2">
    <source>
        <dbReference type="EMBL" id="STZ60901.1"/>
    </source>
</evidence>
<keyword evidence="3" id="KW-1185">Reference proteome</keyword>
<dbReference type="RefSeq" id="WP_163907763.1">
    <property type="nucleotide sequence ID" value="NZ_AP022600.1"/>
</dbReference>
<dbReference type="AlphaFoldDB" id="A0A378TJC7"/>
<dbReference type="EMBL" id="UGQT01000001">
    <property type="protein sequence ID" value="STZ60901.1"/>
    <property type="molecule type" value="Genomic_DNA"/>
</dbReference>
<dbReference type="Proteomes" id="UP000254978">
    <property type="component" value="Unassembled WGS sequence"/>
</dbReference>
<feature type="compositionally biased region" description="Pro residues" evidence="1">
    <location>
        <begin position="76"/>
        <end position="88"/>
    </location>
</feature>
<feature type="region of interest" description="Disordered" evidence="1">
    <location>
        <begin position="59"/>
        <end position="88"/>
    </location>
</feature>
<proteinExistence type="predicted"/>
<organism evidence="2 3">
    <name type="scientific">Mycolicibacterium tokaiense</name>
    <dbReference type="NCBI Taxonomy" id="39695"/>
    <lineage>
        <taxon>Bacteria</taxon>
        <taxon>Bacillati</taxon>
        <taxon>Actinomycetota</taxon>
        <taxon>Actinomycetes</taxon>
        <taxon>Mycobacteriales</taxon>
        <taxon>Mycobacteriaceae</taxon>
        <taxon>Mycolicibacterium</taxon>
    </lineage>
</organism>
<protein>
    <submittedName>
        <fullName evidence="2">Uncharacterized protein</fullName>
    </submittedName>
</protein>
<gene>
    <name evidence="2" type="ORF">NCTC10821_04445</name>
</gene>
<evidence type="ECO:0000313" key="3">
    <source>
        <dbReference type="Proteomes" id="UP000254978"/>
    </source>
</evidence>
<accession>A0A378TJC7</accession>
<name>A0A378TJC7_9MYCO</name>
<reference evidence="2 3" key="1">
    <citation type="submission" date="2018-06" db="EMBL/GenBank/DDBJ databases">
        <authorList>
            <consortium name="Pathogen Informatics"/>
            <person name="Doyle S."/>
        </authorList>
    </citation>
    <scope>NUCLEOTIDE SEQUENCE [LARGE SCALE GENOMIC DNA]</scope>
    <source>
        <strain evidence="2 3">NCTC10821</strain>
    </source>
</reference>
<evidence type="ECO:0000256" key="1">
    <source>
        <dbReference type="SAM" id="MobiDB-lite"/>
    </source>
</evidence>